<dbReference type="PRINTS" id="PR01041">
    <property type="entry name" value="TRNASYNTHMET"/>
</dbReference>
<comment type="catalytic activity">
    <reaction evidence="8">
        <text>tRNA(Met) + L-methionine + ATP = L-methionyl-tRNA(Met) + AMP + diphosphate</text>
        <dbReference type="Rhea" id="RHEA:13481"/>
        <dbReference type="Rhea" id="RHEA-COMP:9667"/>
        <dbReference type="Rhea" id="RHEA-COMP:9698"/>
        <dbReference type="ChEBI" id="CHEBI:30616"/>
        <dbReference type="ChEBI" id="CHEBI:33019"/>
        <dbReference type="ChEBI" id="CHEBI:57844"/>
        <dbReference type="ChEBI" id="CHEBI:78442"/>
        <dbReference type="ChEBI" id="CHEBI:78530"/>
        <dbReference type="ChEBI" id="CHEBI:456215"/>
        <dbReference type="EC" id="6.1.1.10"/>
    </reaction>
</comment>
<name>A0A8H3TXQ7_9TREE</name>
<keyword evidence="13" id="KW-1185">Reference proteome</keyword>
<evidence type="ECO:0000256" key="8">
    <source>
        <dbReference type="ARBA" id="ARBA00047364"/>
    </source>
</evidence>
<evidence type="ECO:0000313" key="12">
    <source>
        <dbReference type="EMBL" id="GHJ88770.1"/>
    </source>
</evidence>
<dbReference type="InterPro" id="IPR009080">
    <property type="entry name" value="tRNAsynth_Ia_anticodon-bd"/>
</dbReference>
<evidence type="ECO:0000256" key="9">
    <source>
        <dbReference type="ARBA" id="ARBA00068817"/>
    </source>
</evidence>
<comment type="similarity">
    <text evidence="1 10">Belongs to the class-I aminoacyl-tRNA synthetase family.</text>
</comment>
<dbReference type="PANTHER" id="PTHR43326:SF1">
    <property type="entry name" value="METHIONINE--TRNA LIGASE, MITOCHONDRIAL"/>
    <property type="match status" value="1"/>
</dbReference>
<feature type="domain" description="Methionyl/Leucyl tRNA synthetase" evidence="11">
    <location>
        <begin position="22"/>
        <end position="392"/>
    </location>
</feature>
<keyword evidence="5 10" id="KW-0067">ATP-binding</keyword>
<organism evidence="12 13">
    <name type="scientific">Naganishia liquefaciens</name>
    <dbReference type="NCBI Taxonomy" id="104408"/>
    <lineage>
        <taxon>Eukaryota</taxon>
        <taxon>Fungi</taxon>
        <taxon>Dikarya</taxon>
        <taxon>Basidiomycota</taxon>
        <taxon>Agaricomycotina</taxon>
        <taxon>Tremellomycetes</taxon>
        <taxon>Filobasidiales</taxon>
        <taxon>Filobasidiaceae</taxon>
        <taxon>Naganishia</taxon>
    </lineage>
</organism>
<dbReference type="FunFam" id="2.170.220.10:FF:000001">
    <property type="entry name" value="methionine--tRNA ligase, mitochondrial"/>
    <property type="match status" value="1"/>
</dbReference>
<dbReference type="GO" id="GO:0005524">
    <property type="term" value="F:ATP binding"/>
    <property type="evidence" value="ECO:0007669"/>
    <property type="project" value="UniProtKB-KW"/>
</dbReference>
<dbReference type="Gene3D" id="2.170.220.10">
    <property type="match status" value="1"/>
</dbReference>
<evidence type="ECO:0000256" key="7">
    <source>
        <dbReference type="ARBA" id="ARBA00023146"/>
    </source>
</evidence>
<dbReference type="OrthoDB" id="24670at2759"/>
<dbReference type="InterPro" id="IPR033911">
    <property type="entry name" value="MetRS_core"/>
</dbReference>
<accession>A0A8H3TXQ7</accession>
<dbReference type="GO" id="GO:0005739">
    <property type="term" value="C:mitochondrion"/>
    <property type="evidence" value="ECO:0007669"/>
    <property type="project" value="UniProtKB-ARBA"/>
</dbReference>
<evidence type="ECO:0000256" key="6">
    <source>
        <dbReference type="ARBA" id="ARBA00022917"/>
    </source>
</evidence>
<evidence type="ECO:0000256" key="2">
    <source>
        <dbReference type="ARBA" id="ARBA00012838"/>
    </source>
</evidence>
<dbReference type="Gene3D" id="3.40.50.620">
    <property type="entry name" value="HUPs"/>
    <property type="match status" value="1"/>
</dbReference>
<dbReference type="AlphaFoldDB" id="A0A8H3TXQ7"/>
<dbReference type="InterPro" id="IPR023457">
    <property type="entry name" value="Met-tRNA_synth_2"/>
</dbReference>
<dbReference type="SUPFAM" id="SSF47323">
    <property type="entry name" value="Anticodon-binding domain of a subclass of class I aminoacyl-tRNA synthetases"/>
    <property type="match status" value="1"/>
</dbReference>
<dbReference type="InterPro" id="IPR014758">
    <property type="entry name" value="Met-tRNA_synth"/>
</dbReference>
<gene>
    <name evidence="12" type="ORF">NliqN6_5172</name>
</gene>
<dbReference type="CDD" id="cd00814">
    <property type="entry name" value="MetRS_core"/>
    <property type="match status" value="1"/>
</dbReference>
<keyword evidence="7 10" id="KW-0030">Aminoacyl-tRNA synthetase</keyword>
<dbReference type="EMBL" id="BLZA01000032">
    <property type="protein sequence ID" value="GHJ88770.1"/>
    <property type="molecule type" value="Genomic_DNA"/>
</dbReference>
<dbReference type="EC" id="6.1.1.10" evidence="2"/>
<keyword evidence="3 10" id="KW-0436">Ligase</keyword>
<evidence type="ECO:0000313" key="13">
    <source>
        <dbReference type="Proteomes" id="UP000620104"/>
    </source>
</evidence>
<evidence type="ECO:0000256" key="10">
    <source>
        <dbReference type="RuleBase" id="RU363039"/>
    </source>
</evidence>
<dbReference type="PANTHER" id="PTHR43326">
    <property type="entry name" value="METHIONYL-TRNA SYNTHETASE"/>
    <property type="match status" value="1"/>
</dbReference>
<dbReference type="GO" id="GO:0004825">
    <property type="term" value="F:methionine-tRNA ligase activity"/>
    <property type="evidence" value="ECO:0007669"/>
    <property type="project" value="UniProtKB-EC"/>
</dbReference>
<dbReference type="Gene3D" id="1.10.730.10">
    <property type="entry name" value="Isoleucyl-tRNA Synthetase, Domain 1"/>
    <property type="match status" value="1"/>
</dbReference>
<keyword evidence="6 10" id="KW-0648">Protein biosynthesis</keyword>
<dbReference type="Pfam" id="PF09334">
    <property type="entry name" value="tRNA-synt_1g"/>
    <property type="match status" value="1"/>
</dbReference>
<protein>
    <recommendedName>
        <fullName evidence="9">Probable methionine--tRNA ligase, mitochondrial</fullName>
        <ecNumber evidence="2">6.1.1.10</ecNumber>
    </recommendedName>
</protein>
<evidence type="ECO:0000256" key="4">
    <source>
        <dbReference type="ARBA" id="ARBA00022741"/>
    </source>
</evidence>
<proteinExistence type="inferred from homology"/>
<dbReference type="InterPro" id="IPR015413">
    <property type="entry name" value="Methionyl/Leucyl_tRNA_Synth"/>
</dbReference>
<keyword evidence="4 10" id="KW-0547">Nucleotide-binding</keyword>
<evidence type="ECO:0000259" key="11">
    <source>
        <dbReference type="Pfam" id="PF09334"/>
    </source>
</evidence>
<evidence type="ECO:0000256" key="5">
    <source>
        <dbReference type="ARBA" id="ARBA00022840"/>
    </source>
</evidence>
<evidence type="ECO:0000256" key="1">
    <source>
        <dbReference type="ARBA" id="ARBA00005594"/>
    </source>
</evidence>
<evidence type="ECO:0000256" key="3">
    <source>
        <dbReference type="ARBA" id="ARBA00022598"/>
    </source>
</evidence>
<dbReference type="GO" id="GO:0006431">
    <property type="term" value="P:methionyl-tRNA aminoacylation"/>
    <property type="evidence" value="ECO:0007669"/>
    <property type="project" value="InterPro"/>
</dbReference>
<dbReference type="SUPFAM" id="SSF52374">
    <property type="entry name" value="Nucleotidylyl transferase"/>
    <property type="match status" value="1"/>
</dbReference>
<sequence>MLARRPPVPRLVRQTHSSAKPYYVTTPIFYVNASPHIGHLHSLLLADTLARYARLRRPDTPVRFATGTDEHGLKIQQAAERAGVQPGEFCDEISRRFRELARVADASNTDFVRTTSAAHRRAVQHFWKTIERAGYIYKGSHSGWYAVSDECFYTDSQVQDAPLSSACAAPRKIAIESGSAVEWTSEENYKFRLSALQPRLLDWLATPGTVFPDWRRHELITALERDPLPDLSISRPRQRLSWGIEVPGDAEHTIYVWVDALTNYLTVLGYPFDGQGQAQAWPADVQVVGKDIVRFHTIYWPALLMAANLPPPRQVLAHAHWTMGNAKMSKSRGNVADPLEIMRRPGGVGVDGLRWYLMRNGGALPNDADFSQQEVVKGYTLLASRMGNLVGRIGSAKIQKRFLAAAAAAAAAAEDVHVLVKPGVEAPERALWEMLDGLKARLEARLDRHEITAAMQDVIEVILEANRLFTLLQPWTPSTPPADLLTALTYAHDSLRLAGIALQPVMPTKMPDLLDRLGVDARGWDELDTTGNVARVRACVQRMVEGAKRGKREVLFPPLAESVADEV</sequence>
<dbReference type="InterPro" id="IPR014729">
    <property type="entry name" value="Rossmann-like_a/b/a_fold"/>
</dbReference>
<dbReference type="Proteomes" id="UP000620104">
    <property type="component" value="Unassembled WGS sequence"/>
</dbReference>
<dbReference type="NCBIfam" id="TIGR00398">
    <property type="entry name" value="metG"/>
    <property type="match status" value="1"/>
</dbReference>
<comment type="caution">
    <text evidence="12">The sequence shown here is derived from an EMBL/GenBank/DDBJ whole genome shotgun (WGS) entry which is preliminary data.</text>
</comment>
<reference evidence="12" key="1">
    <citation type="submission" date="2020-07" db="EMBL/GenBank/DDBJ databases">
        <title>Draft Genome Sequence of a Deep-Sea Yeast, Naganishia (Cryptococcus) liquefaciens strain N6.</title>
        <authorList>
            <person name="Han Y.W."/>
            <person name="Kajitani R."/>
            <person name="Morimoto H."/>
            <person name="Parhat M."/>
            <person name="Tsubouchi H."/>
            <person name="Bakenova O."/>
            <person name="Ogata M."/>
            <person name="Argunhan B."/>
            <person name="Aoki R."/>
            <person name="Kajiwara S."/>
            <person name="Itoh T."/>
            <person name="Iwasaki H."/>
        </authorList>
    </citation>
    <scope>NUCLEOTIDE SEQUENCE</scope>
    <source>
        <strain evidence="12">N6</strain>
    </source>
</reference>